<sequence length="68" mass="7571">MSVLITTRDRIQPMTQSERICCVTVEAEADAANPRHRILAPPQSDSPALVATDLQQETNNIAKLRNNR</sequence>
<reference evidence="1 2" key="1">
    <citation type="journal article" date="2023" name="Sci. Data">
        <title>Genome assembly of the Korean intertidal mud-creeper Batillaria attramentaria.</title>
        <authorList>
            <person name="Patra A.K."/>
            <person name="Ho P.T."/>
            <person name="Jun S."/>
            <person name="Lee S.J."/>
            <person name="Kim Y."/>
            <person name="Won Y.J."/>
        </authorList>
    </citation>
    <scope>NUCLEOTIDE SEQUENCE [LARGE SCALE GENOMIC DNA]</scope>
    <source>
        <strain evidence="1">Wonlab-2016</strain>
    </source>
</reference>
<protein>
    <submittedName>
        <fullName evidence="1">Uncharacterized protein</fullName>
    </submittedName>
</protein>
<dbReference type="Proteomes" id="UP001519460">
    <property type="component" value="Unassembled WGS sequence"/>
</dbReference>
<keyword evidence="2" id="KW-1185">Reference proteome</keyword>
<feature type="non-terminal residue" evidence="1">
    <location>
        <position position="68"/>
    </location>
</feature>
<proteinExistence type="predicted"/>
<organism evidence="1 2">
    <name type="scientific">Batillaria attramentaria</name>
    <dbReference type="NCBI Taxonomy" id="370345"/>
    <lineage>
        <taxon>Eukaryota</taxon>
        <taxon>Metazoa</taxon>
        <taxon>Spiralia</taxon>
        <taxon>Lophotrochozoa</taxon>
        <taxon>Mollusca</taxon>
        <taxon>Gastropoda</taxon>
        <taxon>Caenogastropoda</taxon>
        <taxon>Sorbeoconcha</taxon>
        <taxon>Cerithioidea</taxon>
        <taxon>Batillariidae</taxon>
        <taxon>Batillaria</taxon>
    </lineage>
</organism>
<name>A0ABD0M227_9CAEN</name>
<gene>
    <name evidence="1" type="ORF">BaRGS_00003052</name>
</gene>
<comment type="caution">
    <text evidence="1">The sequence shown here is derived from an EMBL/GenBank/DDBJ whole genome shotgun (WGS) entry which is preliminary data.</text>
</comment>
<evidence type="ECO:0000313" key="2">
    <source>
        <dbReference type="Proteomes" id="UP001519460"/>
    </source>
</evidence>
<dbReference type="EMBL" id="JACVVK020000009">
    <property type="protein sequence ID" value="KAK7505781.1"/>
    <property type="molecule type" value="Genomic_DNA"/>
</dbReference>
<dbReference type="AlphaFoldDB" id="A0ABD0M227"/>
<evidence type="ECO:0000313" key="1">
    <source>
        <dbReference type="EMBL" id="KAK7505781.1"/>
    </source>
</evidence>
<accession>A0ABD0M227</accession>